<dbReference type="PROSITE" id="PS50968">
    <property type="entry name" value="BIOTINYL_LIPOYL"/>
    <property type="match status" value="1"/>
</dbReference>
<evidence type="ECO:0000256" key="4">
    <source>
        <dbReference type="ARBA" id="ARBA00023315"/>
    </source>
</evidence>
<dbReference type="Pfam" id="PF00364">
    <property type="entry name" value="Biotin_lipoyl"/>
    <property type="match status" value="1"/>
</dbReference>
<name>A0ABV5Z078_9ACTN</name>
<comment type="cofactor">
    <cofactor evidence="1">
        <name>(R)-lipoate</name>
        <dbReference type="ChEBI" id="CHEBI:83088"/>
    </cofactor>
</comment>
<organism evidence="7 8">
    <name type="scientific">Actinoallomurus acaciae</name>
    <dbReference type="NCBI Taxonomy" id="502577"/>
    <lineage>
        <taxon>Bacteria</taxon>
        <taxon>Bacillati</taxon>
        <taxon>Actinomycetota</taxon>
        <taxon>Actinomycetes</taxon>
        <taxon>Streptosporangiales</taxon>
        <taxon>Thermomonosporaceae</taxon>
        <taxon>Actinoallomurus</taxon>
    </lineage>
</organism>
<gene>
    <name evidence="7" type="ORF">ACFFNX_51875</name>
</gene>
<dbReference type="PANTHER" id="PTHR43178">
    <property type="entry name" value="DIHYDROLIPOAMIDE ACETYLTRANSFERASE COMPONENT OF PYRUVATE DEHYDROGENASE COMPLEX"/>
    <property type="match status" value="1"/>
</dbReference>
<dbReference type="PROSITE" id="PS00189">
    <property type="entry name" value="LIPOYL"/>
    <property type="match status" value="1"/>
</dbReference>
<dbReference type="RefSeq" id="WP_378213885.1">
    <property type="nucleotide sequence ID" value="NZ_JBHLZP010001246.1"/>
</dbReference>
<evidence type="ECO:0000256" key="2">
    <source>
        <dbReference type="ARBA" id="ARBA00022679"/>
    </source>
</evidence>
<evidence type="ECO:0000256" key="5">
    <source>
        <dbReference type="SAM" id="MobiDB-lite"/>
    </source>
</evidence>
<evidence type="ECO:0000313" key="8">
    <source>
        <dbReference type="Proteomes" id="UP001589627"/>
    </source>
</evidence>
<dbReference type="InterPro" id="IPR011053">
    <property type="entry name" value="Single_hybrid_motif"/>
</dbReference>
<dbReference type="SUPFAM" id="SSF51230">
    <property type="entry name" value="Single hybrid motif"/>
    <property type="match status" value="1"/>
</dbReference>
<feature type="compositionally biased region" description="Low complexity" evidence="5">
    <location>
        <begin position="145"/>
        <end position="157"/>
    </location>
</feature>
<evidence type="ECO:0000256" key="3">
    <source>
        <dbReference type="ARBA" id="ARBA00022823"/>
    </source>
</evidence>
<evidence type="ECO:0000256" key="1">
    <source>
        <dbReference type="ARBA" id="ARBA00001938"/>
    </source>
</evidence>
<keyword evidence="3" id="KW-0450">Lipoyl</keyword>
<comment type="caution">
    <text evidence="7">The sequence shown here is derived from an EMBL/GenBank/DDBJ whole genome shotgun (WGS) entry which is preliminary data.</text>
</comment>
<evidence type="ECO:0000259" key="6">
    <source>
        <dbReference type="PROSITE" id="PS50968"/>
    </source>
</evidence>
<feature type="domain" description="Lipoyl-binding" evidence="6">
    <location>
        <begin position="7"/>
        <end position="82"/>
    </location>
</feature>
<dbReference type="PANTHER" id="PTHR43178:SF5">
    <property type="entry name" value="LIPOAMIDE ACYLTRANSFERASE COMPONENT OF BRANCHED-CHAIN ALPHA-KETO ACID DEHYDROGENASE COMPLEX, MITOCHONDRIAL"/>
    <property type="match status" value="1"/>
</dbReference>
<keyword evidence="8" id="KW-1185">Reference proteome</keyword>
<feature type="region of interest" description="Disordered" evidence="5">
    <location>
        <begin position="82"/>
        <end position="157"/>
    </location>
</feature>
<dbReference type="InterPro" id="IPR050743">
    <property type="entry name" value="2-oxoacid_DH_E2_comp"/>
</dbReference>
<accession>A0ABV5Z078</accession>
<keyword evidence="4" id="KW-0012">Acyltransferase</keyword>
<reference evidence="7 8" key="1">
    <citation type="submission" date="2024-09" db="EMBL/GenBank/DDBJ databases">
        <authorList>
            <person name="Sun Q."/>
            <person name="Mori K."/>
        </authorList>
    </citation>
    <scope>NUCLEOTIDE SEQUENCE [LARGE SCALE GENOMIC DNA]</scope>
    <source>
        <strain evidence="7 8">TBRC 0563</strain>
    </source>
</reference>
<sequence>MTTVLTRQVFRLPDLGEGLTEAEVVEWKVAVGDTVEVDQIVVEVETAKAAVEVPVPYAGTVRRLCAEPGAVLAVGEPLIEVGPADATDETARPADTASPSPADGPGTHPDAARYREEEQAGSGNVLIGYGTGHGSGTRRRRRGGSRPAGRSAAEAPP</sequence>
<dbReference type="Gene3D" id="2.40.50.100">
    <property type="match status" value="1"/>
</dbReference>
<dbReference type="InterPro" id="IPR003016">
    <property type="entry name" value="2-oxoA_DH_lipoyl-BS"/>
</dbReference>
<protein>
    <submittedName>
        <fullName evidence="7">Biotin/lipoyl-containing protein</fullName>
    </submittedName>
</protein>
<keyword evidence="2" id="KW-0808">Transferase</keyword>
<dbReference type="CDD" id="cd06849">
    <property type="entry name" value="lipoyl_domain"/>
    <property type="match status" value="1"/>
</dbReference>
<dbReference type="InterPro" id="IPR000089">
    <property type="entry name" value="Biotin_lipoyl"/>
</dbReference>
<proteinExistence type="predicted"/>
<evidence type="ECO:0000313" key="7">
    <source>
        <dbReference type="EMBL" id="MFB9840665.1"/>
    </source>
</evidence>
<feature type="non-terminal residue" evidence="7">
    <location>
        <position position="157"/>
    </location>
</feature>
<dbReference type="Proteomes" id="UP001589627">
    <property type="component" value="Unassembled WGS sequence"/>
</dbReference>
<dbReference type="EMBL" id="JBHLZP010001246">
    <property type="protein sequence ID" value="MFB9840665.1"/>
    <property type="molecule type" value="Genomic_DNA"/>
</dbReference>